<evidence type="ECO:0000256" key="5">
    <source>
        <dbReference type="SAM" id="Phobius"/>
    </source>
</evidence>
<dbReference type="RefSeq" id="WP_104275167.1">
    <property type="nucleotide sequence ID" value="NZ_PSVT01000073.1"/>
</dbReference>
<protein>
    <recommendedName>
        <fullName evidence="6">ABC-2 type transporter transmembrane domain-containing protein</fullName>
    </recommendedName>
</protein>
<dbReference type="InterPro" id="IPR013525">
    <property type="entry name" value="ABC2_TM"/>
</dbReference>
<dbReference type="InterPro" id="IPR023908">
    <property type="entry name" value="xxxLxxG_rpt"/>
</dbReference>
<proteinExistence type="predicted"/>
<keyword evidence="3 5" id="KW-1133">Transmembrane helix</keyword>
<dbReference type="NCBIfam" id="TIGR03057">
    <property type="entry name" value="xxxLxxG_by_4"/>
    <property type="match status" value="1"/>
</dbReference>
<dbReference type="InterPro" id="IPR017501">
    <property type="entry name" value="Phage_infect_YhgE_C"/>
</dbReference>
<dbReference type="NCBIfam" id="TIGR03062">
    <property type="entry name" value="pip_yhgE_Cterm"/>
    <property type="match status" value="1"/>
</dbReference>
<keyword evidence="4 5" id="KW-0472">Membrane</keyword>
<feature type="transmembrane region" description="Helical" evidence="5">
    <location>
        <begin position="599"/>
        <end position="619"/>
    </location>
</feature>
<evidence type="ECO:0000256" key="1">
    <source>
        <dbReference type="ARBA" id="ARBA00004141"/>
    </source>
</evidence>
<organism evidence="7 8">
    <name type="scientific">Rathayibacter rathayi</name>
    <name type="common">Corynebacterium rathayi</name>
    <dbReference type="NCBI Taxonomy" id="33887"/>
    <lineage>
        <taxon>Bacteria</taxon>
        <taxon>Bacillati</taxon>
        <taxon>Actinomycetota</taxon>
        <taxon>Actinomycetes</taxon>
        <taxon>Micrococcales</taxon>
        <taxon>Microbacteriaceae</taxon>
        <taxon>Rathayibacter</taxon>
    </lineage>
</organism>
<feature type="non-terminal residue" evidence="7">
    <location>
        <position position="793"/>
    </location>
</feature>
<gene>
    <name evidence="7" type="ORF">C5C40_15875</name>
</gene>
<dbReference type="PANTHER" id="PTHR43077:SF5">
    <property type="entry name" value="PHAGE INFECTION PROTEIN"/>
    <property type="match status" value="1"/>
</dbReference>
<dbReference type="InterPro" id="IPR011049">
    <property type="entry name" value="Serralysin-like_metalloprot_C"/>
</dbReference>
<comment type="subcellular location">
    <subcellularLocation>
        <location evidence="1">Membrane</location>
        <topology evidence="1">Multi-pass membrane protein</topology>
    </subcellularLocation>
</comment>
<feature type="transmembrane region" description="Helical" evidence="5">
    <location>
        <begin position="640"/>
        <end position="661"/>
    </location>
</feature>
<dbReference type="PANTHER" id="PTHR43077">
    <property type="entry name" value="TRANSPORT PERMEASE YVFS-RELATED"/>
    <property type="match status" value="1"/>
</dbReference>
<dbReference type="Pfam" id="PF12698">
    <property type="entry name" value="ABC2_membrane_3"/>
    <property type="match status" value="1"/>
</dbReference>
<dbReference type="EMBL" id="PSVT01000073">
    <property type="protein sequence ID" value="PPH70897.1"/>
    <property type="molecule type" value="Genomic_DNA"/>
</dbReference>
<evidence type="ECO:0000256" key="4">
    <source>
        <dbReference type="ARBA" id="ARBA00023136"/>
    </source>
</evidence>
<dbReference type="NCBIfam" id="TIGR03061">
    <property type="entry name" value="pip_yhgE_Nterm"/>
    <property type="match status" value="1"/>
</dbReference>
<sequence length="793" mass="76827">MTTTPLRRAVNPRLVVVFAAIALIPLIYAGLLTSANLDPSHHLGTVPAAIVNEDTGATAADGSTLALGHDLADELTTSTSDSNFAWTASGADEAAHELASGDVFAVLTVPAGFSTDVASVGGTDPSAAVQAKLSIETNDGANLIVGTIASTIGTTVTKTLEEKVGATYLQNVYLGFTDVHSSLEQAADGAAHLADGAGSAVSGSAELVVGLAQLQDGTARLATGADSLRSGAGAAATGASTLSSGLRQIAGGTGQLPEQAAELDSGARSVADGAQKLDGVASTLASGAADLAGGTSALRDGAASAASGAQALATGSATVSGGAQQALAGARELAAVTGTFAAATPGLASGAAGVDSGLASLLSRYDSLSDAERRAELAALEQGAAAVAGGATETDSGARALADGAKALVGDDGHGLTALSVGAATVSTGAADLATGTSALATGAGPVAEGAQQLQSGARALTGGAATLDGAAAKVAGGVDTLAGAVGPLTTGIASAASGAADLASGTAALATGASDLAAGADTAATGSADAATGSRTLADGIDSLASGSRTLDTKLSDGAADVPSYTDEQAQELSTVAAAPVGIDAERMNRVPSYGYGLAPYFLALALWVGALAFYLMSAPLSARLLAARRPAWVIALRSYLPGALMAVAQGALAALVIRFGVGVEASNLPGLIGIAVLTSLTFVAINQALIALLDAPGRFLALLMIVLQLSSAGGTYPVETAPAFFQAIHGVLPLTGTVEAFRSLIAGGTIGVAHAVLVLVLWLLGALAVTVLAAGDQRAERLHGAGQRQHA</sequence>
<evidence type="ECO:0000313" key="7">
    <source>
        <dbReference type="EMBL" id="PPH70897.1"/>
    </source>
</evidence>
<evidence type="ECO:0000256" key="2">
    <source>
        <dbReference type="ARBA" id="ARBA00022692"/>
    </source>
</evidence>
<dbReference type="InterPro" id="IPR017500">
    <property type="entry name" value="Phage_infect_YhgE_N"/>
</dbReference>
<dbReference type="Gene3D" id="3.40.1710.10">
    <property type="entry name" value="abc type-2 transporter like domain"/>
    <property type="match status" value="1"/>
</dbReference>
<evidence type="ECO:0000259" key="6">
    <source>
        <dbReference type="Pfam" id="PF12698"/>
    </source>
</evidence>
<accession>A0ABX5A7F1</accession>
<feature type="transmembrane region" description="Helical" evidence="5">
    <location>
        <begin position="754"/>
        <end position="776"/>
    </location>
</feature>
<evidence type="ECO:0000313" key="8">
    <source>
        <dbReference type="Proteomes" id="UP000239698"/>
    </source>
</evidence>
<dbReference type="Proteomes" id="UP000239698">
    <property type="component" value="Unassembled WGS sequence"/>
</dbReference>
<dbReference type="InterPro" id="IPR051328">
    <property type="entry name" value="T7SS_ABC-Transporter"/>
</dbReference>
<feature type="domain" description="ABC-2 type transporter transmembrane" evidence="6">
    <location>
        <begin position="555"/>
        <end position="771"/>
    </location>
</feature>
<name>A0ABX5A7F1_RATRA</name>
<keyword evidence="8" id="KW-1185">Reference proteome</keyword>
<comment type="caution">
    <text evidence="7">The sequence shown here is derived from an EMBL/GenBank/DDBJ whole genome shotgun (WGS) entry which is preliminary data.</text>
</comment>
<reference evidence="7 8" key="1">
    <citation type="submission" date="2018-02" db="EMBL/GenBank/DDBJ databases">
        <title>Bacteriophage NCPPB3778 and a type I-E CRISPR drive the evolution of the US Biological Select Agent, Rathayibacter toxicus.</title>
        <authorList>
            <person name="Davis E.W.II."/>
            <person name="Tabima J.F."/>
            <person name="Weisberg A.J."/>
            <person name="Lopes L.D."/>
            <person name="Wiseman M.S."/>
            <person name="Wiseman M.S."/>
            <person name="Pupko T."/>
            <person name="Belcher M.S."/>
            <person name="Sechler A.J."/>
            <person name="Tancos M.A."/>
            <person name="Schroeder B.K."/>
            <person name="Murray T.D."/>
            <person name="Luster D.G."/>
            <person name="Schneider W.L."/>
            <person name="Rogers E."/>
            <person name="Andreote F.D."/>
            <person name="Grunwald N.J."/>
            <person name="Putnam M.L."/>
            <person name="Chang J.H."/>
        </authorList>
    </citation>
    <scope>NUCLEOTIDE SEQUENCE [LARGE SCALE GENOMIC DNA]</scope>
    <source>
        <strain evidence="7 8">AY1D6</strain>
    </source>
</reference>
<evidence type="ECO:0000256" key="3">
    <source>
        <dbReference type="ARBA" id="ARBA00022989"/>
    </source>
</evidence>
<feature type="transmembrane region" description="Helical" evidence="5">
    <location>
        <begin position="673"/>
        <end position="694"/>
    </location>
</feature>
<dbReference type="SUPFAM" id="SSF101967">
    <property type="entry name" value="Adhesin YadA, collagen-binding domain"/>
    <property type="match status" value="1"/>
</dbReference>
<feature type="transmembrane region" description="Helical" evidence="5">
    <location>
        <begin position="701"/>
        <end position="720"/>
    </location>
</feature>
<keyword evidence="2 5" id="KW-0812">Transmembrane</keyword>